<protein>
    <submittedName>
        <fullName evidence="1">Uncharacterized protein</fullName>
    </submittedName>
</protein>
<dbReference type="Proteomes" id="UP001165962">
    <property type="component" value="Unassembled WGS sequence"/>
</dbReference>
<dbReference type="EMBL" id="JAAOIW010000011">
    <property type="protein sequence ID" value="NHN33329.1"/>
    <property type="molecule type" value="Genomic_DNA"/>
</dbReference>
<reference evidence="1" key="1">
    <citation type="submission" date="2020-03" db="EMBL/GenBank/DDBJ databases">
        <title>Draft sequencing of Paenibacilllus sp. S3N08.</title>
        <authorList>
            <person name="Kim D.-U."/>
        </authorList>
    </citation>
    <scope>NUCLEOTIDE SEQUENCE</scope>
    <source>
        <strain evidence="1">S3N08</strain>
    </source>
</reference>
<organism evidence="1 2">
    <name type="scientific">Paenibacillus agricola</name>
    <dbReference type="NCBI Taxonomy" id="2716264"/>
    <lineage>
        <taxon>Bacteria</taxon>
        <taxon>Bacillati</taxon>
        <taxon>Bacillota</taxon>
        <taxon>Bacilli</taxon>
        <taxon>Bacillales</taxon>
        <taxon>Paenibacillaceae</taxon>
        <taxon>Paenibacillus</taxon>
    </lineage>
</organism>
<evidence type="ECO:0000313" key="1">
    <source>
        <dbReference type="EMBL" id="NHN33329.1"/>
    </source>
</evidence>
<sequence>MEDALALPGSLVADVGNGGEEITLTGEDKQVEAFVKYSTYHKEKSKA</sequence>
<keyword evidence="2" id="KW-1185">Reference proteome</keyword>
<name>A0ABX0JAA9_9BACL</name>
<gene>
    <name evidence="1" type="ORF">G9U52_26310</name>
</gene>
<accession>A0ABX0JAA9</accession>
<dbReference type="RefSeq" id="WP_166153626.1">
    <property type="nucleotide sequence ID" value="NZ_JAAOIW010000011.1"/>
</dbReference>
<proteinExistence type="predicted"/>
<evidence type="ECO:0000313" key="2">
    <source>
        <dbReference type="Proteomes" id="UP001165962"/>
    </source>
</evidence>
<comment type="caution">
    <text evidence="1">The sequence shown here is derived from an EMBL/GenBank/DDBJ whole genome shotgun (WGS) entry which is preliminary data.</text>
</comment>